<name>A0A8C7UD44_ONCMY</name>
<evidence type="ECO:0000256" key="2">
    <source>
        <dbReference type="ARBA" id="ARBA00014933"/>
    </source>
</evidence>
<dbReference type="AlphaFoldDB" id="A0A8C7UD44"/>
<dbReference type="GeneTree" id="ENSGT00390000013040"/>
<dbReference type="InterPro" id="IPR019538">
    <property type="entry name" value="PSMD5"/>
</dbReference>
<evidence type="ECO:0000256" key="3">
    <source>
        <dbReference type="ARBA" id="ARBA00022990"/>
    </source>
</evidence>
<keyword evidence="3" id="KW-0007">Acetylation</keyword>
<dbReference type="GO" id="GO:0005829">
    <property type="term" value="C:cytosol"/>
    <property type="evidence" value="ECO:0007669"/>
    <property type="project" value="TreeGrafter"/>
</dbReference>
<evidence type="ECO:0000256" key="5">
    <source>
        <dbReference type="ARBA" id="ARBA00055861"/>
    </source>
</evidence>
<evidence type="ECO:0000256" key="6">
    <source>
        <dbReference type="ARBA" id="ARBA00064552"/>
    </source>
</evidence>
<proteinExistence type="inferred from homology"/>
<evidence type="ECO:0000256" key="4">
    <source>
        <dbReference type="ARBA" id="ARBA00023186"/>
    </source>
</evidence>
<accession>A0A8C7UD44</accession>
<reference evidence="7" key="3">
    <citation type="submission" date="2025-09" db="UniProtKB">
        <authorList>
            <consortium name="Ensembl"/>
        </authorList>
    </citation>
    <scope>IDENTIFICATION</scope>
</reference>
<dbReference type="Pfam" id="PF10508">
    <property type="entry name" value="Proteasom_PSMB"/>
    <property type="match status" value="1"/>
</dbReference>
<dbReference type="SUPFAM" id="SSF48371">
    <property type="entry name" value="ARM repeat"/>
    <property type="match status" value="1"/>
</dbReference>
<dbReference type="Gene3D" id="1.25.10.10">
    <property type="entry name" value="Leucine-rich Repeat Variant"/>
    <property type="match status" value="1"/>
</dbReference>
<dbReference type="PANTHER" id="PTHR13554">
    <property type="entry name" value="26S PROTEASOME NON-ATPASE REGULATORY SUBUNIT 5-RELATED"/>
    <property type="match status" value="1"/>
</dbReference>
<reference evidence="7" key="1">
    <citation type="submission" date="2020-07" db="EMBL/GenBank/DDBJ databases">
        <title>A long reads based de novo assembly of the rainbow trout Arlee double haploid line genome.</title>
        <authorList>
            <person name="Gao G."/>
            <person name="Palti Y."/>
        </authorList>
    </citation>
    <scope>NUCLEOTIDE SEQUENCE [LARGE SCALE GENOMIC DNA]</scope>
</reference>
<evidence type="ECO:0000313" key="8">
    <source>
        <dbReference type="Proteomes" id="UP000694395"/>
    </source>
</evidence>
<comment type="similarity">
    <text evidence="1">Belongs to the proteasome subunit S5B/HSM3 family.</text>
</comment>
<dbReference type="Ensembl" id="ENSOMYT00000104024.2">
    <property type="protein sequence ID" value="ENSOMYP00000095726.2"/>
    <property type="gene ID" value="ENSOMYG00000043588.2"/>
</dbReference>
<dbReference type="InterPro" id="IPR011989">
    <property type="entry name" value="ARM-like"/>
</dbReference>
<gene>
    <name evidence="7" type="primary">psmd5</name>
</gene>
<organism evidence="7 8">
    <name type="scientific">Oncorhynchus mykiss</name>
    <name type="common">Rainbow trout</name>
    <name type="synonym">Salmo gairdneri</name>
    <dbReference type="NCBI Taxonomy" id="8022"/>
    <lineage>
        <taxon>Eukaryota</taxon>
        <taxon>Metazoa</taxon>
        <taxon>Chordata</taxon>
        <taxon>Craniata</taxon>
        <taxon>Vertebrata</taxon>
        <taxon>Euteleostomi</taxon>
        <taxon>Actinopterygii</taxon>
        <taxon>Neopterygii</taxon>
        <taxon>Teleostei</taxon>
        <taxon>Protacanthopterygii</taxon>
        <taxon>Salmoniformes</taxon>
        <taxon>Salmonidae</taxon>
        <taxon>Salmoninae</taxon>
        <taxon>Oncorhynchus</taxon>
    </lineage>
</organism>
<sequence>MAASIESLFVEIASLEEPIEELQTLKTAILSIPVSALRDTVSGLRLEVIFSLLNTNDREKIELCVDILGRILLALSPVHLAQNCRVELQAGLKHPDDTVKILALTQAIRALAKLSHSKAGLDALFRSDLLKDLKDVMATSDIVRYRVYELIVDISSVSPVSLGYCANSSFISQLLGELTGDDVLVRATAIEMVTTLSHSQHGRQYLAQQGIMDKISNMITGAKSDPFSSFYLPGLVKFFGNLAIMDSPQHVCETYPAFQNKVFEMAIDPDPVMTGVALDTLGVLGSTVEGKQVLQKTGEKFNAVLKRMSKLASGGATELRVRCLEAISLLITLQAEQQTEDLLVLTESWFHLLSNQPMEMIRNISTQPFPELHCSALRIFTAIAPQPWGQRLMIGTPGFMEFIVDRSTGPTKEAKDAKFELVGALVSSSTAADILGSQHYLRLRSYLREGAYYVTAVATVTTEGAD</sequence>
<protein>
    <recommendedName>
        <fullName evidence="2">26S proteasome non-ATPase regulatory subunit 5</fullName>
    </recommendedName>
</protein>
<comment type="function">
    <text evidence="5">Acts as a chaperone during the assembly of the 26S proteasome, specifically of the base subcomplex of the PA700/19S regulatory complex (RC). In the initial step of the base subcomplex assembly is part of an intermediate PSMD5:PSMC2:PSMC1:PSMD2 module which probably assembles with a PSMD10:PSMC4:PSMC5:PAAF1 module followed by dissociation of PSMD5.</text>
</comment>
<keyword evidence="4" id="KW-0143">Chaperone</keyword>
<dbReference type="PANTHER" id="PTHR13554:SF10">
    <property type="entry name" value="26S PROTEASOME NON-ATPASE REGULATORY SUBUNIT 5"/>
    <property type="match status" value="1"/>
</dbReference>
<dbReference type="FunFam" id="1.25.10.10:FF:000208">
    <property type="entry name" value="26S proteasome non-ATPase regulatory subunit 5"/>
    <property type="match status" value="1"/>
</dbReference>
<evidence type="ECO:0000313" key="7">
    <source>
        <dbReference type="Ensembl" id="ENSOMYP00000095726.2"/>
    </source>
</evidence>
<reference evidence="7" key="2">
    <citation type="submission" date="2025-08" db="UniProtKB">
        <authorList>
            <consortium name="Ensembl"/>
        </authorList>
    </citation>
    <scope>IDENTIFICATION</scope>
</reference>
<dbReference type="InterPro" id="IPR016024">
    <property type="entry name" value="ARM-type_fold"/>
</dbReference>
<dbReference type="Proteomes" id="UP000694395">
    <property type="component" value="Chromosome 5"/>
</dbReference>
<evidence type="ECO:0000256" key="1">
    <source>
        <dbReference type="ARBA" id="ARBA00006823"/>
    </source>
</evidence>
<dbReference type="GO" id="GO:0043248">
    <property type="term" value="P:proteasome assembly"/>
    <property type="evidence" value="ECO:0007669"/>
    <property type="project" value="InterPro"/>
</dbReference>
<keyword evidence="8" id="KW-1185">Reference proteome</keyword>
<comment type="subunit">
    <text evidence="6">Interacts with PSMC1, PSMC2, PSMD1 and PSMD6. Part of transient complex containing PSMD5, PSMC2, PSMC1 and PSMD2 formed during the assembly of the 26S proteasome.</text>
</comment>